<evidence type="ECO:0000313" key="8">
    <source>
        <dbReference type="Proteomes" id="UP001501442"/>
    </source>
</evidence>
<feature type="domain" description="Methylamine utilisation protein MauE" evidence="6">
    <location>
        <begin position="4"/>
        <end position="130"/>
    </location>
</feature>
<organism evidence="7 8">
    <name type="scientific">Actinoallomurus vinaceus</name>
    <dbReference type="NCBI Taxonomy" id="1080074"/>
    <lineage>
        <taxon>Bacteria</taxon>
        <taxon>Bacillati</taxon>
        <taxon>Actinomycetota</taxon>
        <taxon>Actinomycetes</taxon>
        <taxon>Streptosporangiales</taxon>
        <taxon>Thermomonosporaceae</taxon>
        <taxon>Actinoallomurus</taxon>
    </lineage>
</organism>
<feature type="transmembrane region" description="Helical" evidence="5">
    <location>
        <begin position="76"/>
        <end position="95"/>
    </location>
</feature>
<feature type="transmembrane region" description="Helical" evidence="5">
    <location>
        <begin position="48"/>
        <end position="70"/>
    </location>
</feature>
<dbReference type="InterPro" id="IPR009908">
    <property type="entry name" value="Methylamine_util_MauE"/>
</dbReference>
<keyword evidence="3 5" id="KW-1133">Transmembrane helix</keyword>
<proteinExistence type="predicted"/>
<keyword evidence="4 5" id="KW-0472">Membrane</keyword>
<sequence>MIEWPASVQPLFVGGTLLWSGAIKFAGGSARRSAERSALPSLVGAGRALLAYRLTGALELALAAVLLLPPVYAGEAVAAAVLATGFLGYLAYARIAAPDSSCGCMSTRRTPVTGRGFGRAGVLLVAALLGTQADRWWAGGLAARPWAAGATLLGEVVMLVALSPEADRLWLLPLRRLRVRLRHPLADRSFEMPLESSLQQLHHSPAYRRVSGLLRSGLKETWDEEDVRVLCYTAEYEGRRATAVFAVPLRHYRPEEIRGALVDETAESTLLVLAGA</sequence>
<dbReference type="RefSeq" id="WP_345430231.1">
    <property type="nucleotide sequence ID" value="NZ_BAABHK010000002.1"/>
</dbReference>
<comment type="caution">
    <text evidence="7">The sequence shown here is derived from an EMBL/GenBank/DDBJ whole genome shotgun (WGS) entry which is preliminary data.</text>
</comment>
<reference evidence="8" key="1">
    <citation type="journal article" date="2019" name="Int. J. Syst. Evol. Microbiol.">
        <title>The Global Catalogue of Microorganisms (GCM) 10K type strain sequencing project: providing services to taxonomists for standard genome sequencing and annotation.</title>
        <authorList>
            <consortium name="The Broad Institute Genomics Platform"/>
            <consortium name="The Broad Institute Genome Sequencing Center for Infectious Disease"/>
            <person name="Wu L."/>
            <person name="Ma J."/>
        </authorList>
    </citation>
    <scope>NUCLEOTIDE SEQUENCE [LARGE SCALE GENOMIC DNA]</scope>
    <source>
        <strain evidence="8">JCM 17939</strain>
    </source>
</reference>
<feature type="transmembrane region" description="Helical" evidence="5">
    <location>
        <begin position="6"/>
        <end position="27"/>
    </location>
</feature>
<evidence type="ECO:0000256" key="4">
    <source>
        <dbReference type="ARBA" id="ARBA00023136"/>
    </source>
</evidence>
<evidence type="ECO:0000256" key="3">
    <source>
        <dbReference type="ARBA" id="ARBA00022989"/>
    </source>
</evidence>
<comment type="subcellular location">
    <subcellularLocation>
        <location evidence="1">Membrane</location>
        <topology evidence="1">Multi-pass membrane protein</topology>
    </subcellularLocation>
</comment>
<evidence type="ECO:0000256" key="2">
    <source>
        <dbReference type="ARBA" id="ARBA00022692"/>
    </source>
</evidence>
<dbReference type="Pfam" id="PF07291">
    <property type="entry name" value="MauE"/>
    <property type="match status" value="1"/>
</dbReference>
<name>A0ABP8U6W6_9ACTN</name>
<keyword evidence="2 5" id="KW-0812">Transmembrane</keyword>
<accession>A0ABP8U6W6</accession>
<evidence type="ECO:0000313" key="7">
    <source>
        <dbReference type="EMBL" id="GAA4623212.1"/>
    </source>
</evidence>
<evidence type="ECO:0000256" key="1">
    <source>
        <dbReference type="ARBA" id="ARBA00004141"/>
    </source>
</evidence>
<keyword evidence="8" id="KW-1185">Reference proteome</keyword>
<gene>
    <name evidence="7" type="ORF">GCM10023196_018500</name>
</gene>
<dbReference type="Proteomes" id="UP001501442">
    <property type="component" value="Unassembled WGS sequence"/>
</dbReference>
<evidence type="ECO:0000256" key="5">
    <source>
        <dbReference type="SAM" id="Phobius"/>
    </source>
</evidence>
<evidence type="ECO:0000259" key="6">
    <source>
        <dbReference type="Pfam" id="PF07291"/>
    </source>
</evidence>
<dbReference type="EMBL" id="BAABHK010000002">
    <property type="protein sequence ID" value="GAA4623212.1"/>
    <property type="molecule type" value="Genomic_DNA"/>
</dbReference>
<protein>
    <recommendedName>
        <fullName evidence="6">Methylamine utilisation protein MauE domain-containing protein</fullName>
    </recommendedName>
</protein>